<accession>A0A3G8M337</accession>
<evidence type="ECO:0000313" key="3">
    <source>
        <dbReference type="Proteomes" id="UP000273982"/>
    </source>
</evidence>
<gene>
    <name evidence="2" type="ORF">EHO51_06085</name>
</gene>
<dbReference type="Proteomes" id="UP000273982">
    <property type="component" value="Chromosome"/>
</dbReference>
<reference evidence="2 3" key="1">
    <citation type="submission" date="2018-11" db="EMBL/GenBank/DDBJ databases">
        <title>Genome squencing of methanotrophic bacteria isolated from alkaline groundwater in Korea.</title>
        <authorList>
            <person name="Nguyen L.N."/>
        </authorList>
    </citation>
    <scope>NUCLEOTIDE SEQUENCE [LARGE SCALE GENOMIC DNA]</scope>
    <source>
        <strain evidence="2 3">GW6</strain>
    </source>
</reference>
<evidence type="ECO:0000313" key="2">
    <source>
        <dbReference type="EMBL" id="AZG76331.1"/>
    </source>
</evidence>
<feature type="coiled-coil region" evidence="1">
    <location>
        <begin position="21"/>
        <end position="126"/>
    </location>
</feature>
<proteinExistence type="predicted"/>
<name>A0A3G8M337_9HYPH</name>
<dbReference type="EMBL" id="CP034086">
    <property type="protein sequence ID" value="AZG76331.1"/>
    <property type="molecule type" value="Genomic_DNA"/>
</dbReference>
<dbReference type="RefSeq" id="WP_124738148.1">
    <property type="nucleotide sequence ID" value="NZ_CP034086.1"/>
</dbReference>
<evidence type="ECO:0000256" key="1">
    <source>
        <dbReference type="SAM" id="Coils"/>
    </source>
</evidence>
<organism evidence="2 3">
    <name type="scientific">Methylocystis rosea</name>
    <dbReference type="NCBI Taxonomy" id="173366"/>
    <lineage>
        <taxon>Bacteria</taxon>
        <taxon>Pseudomonadati</taxon>
        <taxon>Pseudomonadota</taxon>
        <taxon>Alphaproteobacteria</taxon>
        <taxon>Hyphomicrobiales</taxon>
        <taxon>Methylocystaceae</taxon>
        <taxon>Methylocystis</taxon>
    </lineage>
</organism>
<dbReference type="KEGG" id="mros:EHO51_06085"/>
<protein>
    <submittedName>
        <fullName evidence="2">Uncharacterized protein</fullName>
    </submittedName>
</protein>
<keyword evidence="1" id="KW-0175">Coiled coil</keyword>
<sequence>MLIDEVKPDALGERAAAREQLADAIAGVDSARERLAEAKRAADLATDRAIELRRKVDALTERASSAKANASGDSVIGALLRGECLGSRSSPAEEARTEIAALERELDAVRQARQTAQDEIENRKSAIGLGEMRVRRMIGGVLRSSGATERLLTGLIDLEREVIRRRLGLAFLLRNDGVAVALRSEVERLLDGHAFPTRSATLDHWANNPASKDWAAALATLERDADARLPD</sequence>
<dbReference type="AlphaFoldDB" id="A0A3G8M337"/>